<gene>
    <name evidence="4" type="ORF">F8566_02385</name>
</gene>
<dbReference type="InterPro" id="IPR036271">
    <property type="entry name" value="Tet_transcr_reg_TetR-rel_C_sf"/>
</dbReference>
<evidence type="ECO:0000256" key="1">
    <source>
        <dbReference type="ARBA" id="ARBA00023015"/>
    </source>
</evidence>
<dbReference type="PANTHER" id="PTHR30055">
    <property type="entry name" value="HTH-TYPE TRANSCRIPTIONAL REGULATOR RUTR"/>
    <property type="match status" value="1"/>
</dbReference>
<keyword evidence="5" id="KW-1185">Reference proteome</keyword>
<dbReference type="OrthoDB" id="3404594at2"/>
<name>A0A6H9Z886_9ACTN</name>
<keyword evidence="3" id="KW-0804">Transcription</keyword>
<reference evidence="4 5" key="1">
    <citation type="submission" date="2019-09" db="EMBL/GenBank/DDBJ databases">
        <title>Actinomadura physcomitrii sp. nov., a novel actinomycete isolated from moss [Physcomitrium sphaericum (Ludw) Fuernr].</title>
        <authorList>
            <person name="Zhuang X."/>
            <person name="Liu C."/>
        </authorList>
    </citation>
    <scope>NUCLEOTIDE SEQUENCE [LARGE SCALE GENOMIC DNA]</scope>
    <source>
        <strain evidence="4 5">HMC1</strain>
    </source>
</reference>
<dbReference type="PANTHER" id="PTHR30055:SF234">
    <property type="entry name" value="HTH-TYPE TRANSCRIPTIONAL REGULATOR BETI"/>
    <property type="match status" value="1"/>
</dbReference>
<keyword evidence="1" id="KW-0805">Transcription regulation</keyword>
<dbReference type="SUPFAM" id="SSF48498">
    <property type="entry name" value="Tetracyclin repressor-like, C-terminal domain"/>
    <property type="match status" value="1"/>
</dbReference>
<dbReference type="AlphaFoldDB" id="A0A6H9Z886"/>
<dbReference type="InterPro" id="IPR009057">
    <property type="entry name" value="Homeodomain-like_sf"/>
</dbReference>
<dbReference type="Gene3D" id="1.10.357.10">
    <property type="entry name" value="Tetracycline Repressor, domain 2"/>
    <property type="match status" value="1"/>
</dbReference>
<evidence type="ECO:0000256" key="3">
    <source>
        <dbReference type="ARBA" id="ARBA00023163"/>
    </source>
</evidence>
<keyword evidence="2" id="KW-0238">DNA-binding</keyword>
<dbReference type="SUPFAM" id="SSF46689">
    <property type="entry name" value="Homeodomain-like"/>
    <property type="match status" value="1"/>
</dbReference>
<evidence type="ECO:0000313" key="5">
    <source>
        <dbReference type="Proteomes" id="UP000468735"/>
    </source>
</evidence>
<dbReference type="InterPro" id="IPR050109">
    <property type="entry name" value="HTH-type_TetR-like_transc_reg"/>
</dbReference>
<proteinExistence type="predicted"/>
<organism evidence="4 5">
    <name type="scientific">Actinomadura rudentiformis</name>
    <dbReference type="NCBI Taxonomy" id="359158"/>
    <lineage>
        <taxon>Bacteria</taxon>
        <taxon>Bacillati</taxon>
        <taxon>Actinomycetota</taxon>
        <taxon>Actinomycetes</taxon>
        <taxon>Streptosporangiales</taxon>
        <taxon>Thermomonosporaceae</taxon>
        <taxon>Actinomadura</taxon>
    </lineage>
</organism>
<sequence>MANPVTCDQVIDVATRLFAELSYDGTPFQLIADAVGVSSAQLTEMTGGKRELYLSVMQRFFEAEQAMLQESMATAEPGPAAVHRLADAYLDFYLGHPNMRALWTHRWVSDAADIADFEDRFSRPLMEQAATEIRNVVPPDVDTYYLLGTLVWCVHGFMGSGLMAPKSGMIPADDPGAARSFRAYLHLLMDRLLMEPAGR</sequence>
<dbReference type="Gene3D" id="1.10.10.60">
    <property type="entry name" value="Homeodomain-like"/>
    <property type="match status" value="1"/>
</dbReference>
<comment type="caution">
    <text evidence="4">The sequence shown here is derived from an EMBL/GenBank/DDBJ whole genome shotgun (WGS) entry which is preliminary data.</text>
</comment>
<dbReference type="RefSeq" id="WP_151557469.1">
    <property type="nucleotide sequence ID" value="NZ_WBMT01000001.1"/>
</dbReference>
<dbReference type="GO" id="GO:0003700">
    <property type="term" value="F:DNA-binding transcription factor activity"/>
    <property type="evidence" value="ECO:0007669"/>
    <property type="project" value="TreeGrafter"/>
</dbReference>
<evidence type="ECO:0000256" key="2">
    <source>
        <dbReference type="ARBA" id="ARBA00023125"/>
    </source>
</evidence>
<accession>A0A6H9Z886</accession>
<evidence type="ECO:0000313" key="4">
    <source>
        <dbReference type="EMBL" id="KAB2352546.1"/>
    </source>
</evidence>
<protein>
    <submittedName>
        <fullName evidence="4">TetR/AcrR family transcriptional regulator</fullName>
    </submittedName>
</protein>
<dbReference type="GO" id="GO:0000976">
    <property type="term" value="F:transcription cis-regulatory region binding"/>
    <property type="evidence" value="ECO:0007669"/>
    <property type="project" value="TreeGrafter"/>
</dbReference>
<dbReference type="EMBL" id="WBMT01000001">
    <property type="protein sequence ID" value="KAB2352546.1"/>
    <property type="molecule type" value="Genomic_DNA"/>
</dbReference>
<dbReference type="Proteomes" id="UP000468735">
    <property type="component" value="Unassembled WGS sequence"/>
</dbReference>